<evidence type="ECO:0000313" key="2">
    <source>
        <dbReference type="Proteomes" id="UP000000262"/>
    </source>
</evidence>
<gene>
    <name evidence="1" type="ordered locus">Igni_1014</name>
</gene>
<dbReference type="EMBL" id="CP000816">
    <property type="protein sequence ID" value="ABU82193.1"/>
    <property type="molecule type" value="Genomic_DNA"/>
</dbReference>
<protein>
    <submittedName>
        <fullName evidence="1">Uncharacterized protein</fullName>
    </submittedName>
</protein>
<dbReference type="RefSeq" id="WP_012123157.1">
    <property type="nucleotide sequence ID" value="NC_009776.1"/>
</dbReference>
<sequence length="118" mass="12982">MIVEEQCSQLFKAMSLKGERFCKPFAVRDGKYGVGGLLAVTKSGELFEVCFIFEVVRFYEGAQAGLFYTDQALCGLGGREVLERAAGLAYEIFKEVTKRESEKVKEGLLAAFSLSTSS</sequence>
<dbReference type="GeneID" id="5563002"/>
<dbReference type="HOGENOM" id="CLU_2067775_0_0_2"/>
<dbReference type="Proteomes" id="UP000000262">
    <property type="component" value="Chromosome"/>
</dbReference>
<keyword evidence="2" id="KW-1185">Reference proteome</keyword>
<proteinExistence type="predicted"/>
<dbReference type="KEGG" id="iho:Igni_1014"/>
<reference evidence="1 2" key="1">
    <citation type="journal article" date="2008" name="Genome Biol.">
        <title>A genomic analysis of the archaeal system Ignicoccus hospitalis-Nanoarchaeum equitans.</title>
        <authorList>
            <person name="Podar M."/>
            <person name="Anderson I."/>
            <person name="Makarova K.S."/>
            <person name="Elkins J.G."/>
            <person name="Ivanova N."/>
            <person name="Wall M.A."/>
            <person name="Lykidis A."/>
            <person name="Mavromatis K."/>
            <person name="Sun H."/>
            <person name="Hudson M.E."/>
            <person name="Chen W."/>
            <person name="Deciu C."/>
            <person name="Hutchison D."/>
            <person name="Eads J.R."/>
            <person name="Anderson A."/>
            <person name="Fernandes F."/>
            <person name="Szeto E."/>
            <person name="Lapidus A."/>
            <person name="Kyrpides N.C."/>
            <person name="Saier M.H.Jr."/>
            <person name="Richardson P.M."/>
            <person name="Rachel R."/>
            <person name="Huber H."/>
            <person name="Eisen J.A."/>
            <person name="Koonin E.V."/>
            <person name="Keller M."/>
            <person name="Stetter K.O."/>
        </authorList>
    </citation>
    <scope>NUCLEOTIDE SEQUENCE [LARGE SCALE GENOMIC DNA]</scope>
    <source>
        <strain evidence="2">KIN4/I / DSM 18386 / JCM 14125</strain>
    </source>
</reference>
<accession>A8AB91</accession>
<name>A8AB91_IGNH4</name>
<organism evidence="1 2">
    <name type="scientific">Ignicoccus hospitalis (strain KIN4/I / DSM 18386 / JCM 14125)</name>
    <dbReference type="NCBI Taxonomy" id="453591"/>
    <lineage>
        <taxon>Archaea</taxon>
        <taxon>Thermoproteota</taxon>
        <taxon>Thermoprotei</taxon>
        <taxon>Desulfurococcales</taxon>
        <taxon>Desulfurococcaceae</taxon>
        <taxon>Ignicoccus</taxon>
    </lineage>
</organism>
<dbReference type="AlphaFoldDB" id="A8AB91"/>
<evidence type="ECO:0000313" key="1">
    <source>
        <dbReference type="EMBL" id="ABU82193.1"/>
    </source>
</evidence>